<reference evidence="1 2" key="1">
    <citation type="submission" date="2015-11" db="EMBL/GenBank/DDBJ databases">
        <title>Genomic analysis of 38 Legionella species identifies large and diverse effector repertoires.</title>
        <authorList>
            <person name="Burstein D."/>
            <person name="Amaro F."/>
            <person name="Zusman T."/>
            <person name="Lifshitz Z."/>
            <person name="Cohen O."/>
            <person name="Gilbert J.A."/>
            <person name="Pupko T."/>
            <person name="Shuman H.A."/>
            <person name="Segal G."/>
        </authorList>
    </citation>
    <scope>NUCLEOTIDE SEQUENCE [LARGE SCALE GENOMIC DNA]</scope>
    <source>
        <strain evidence="1 2">ATCC 49508</strain>
    </source>
</reference>
<dbReference type="Proteomes" id="UP000054662">
    <property type="component" value="Unassembled WGS sequence"/>
</dbReference>
<evidence type="ECO:0000313" key="1">
    <source>
        <dbReference type="EMBL" id="KTD81925.1"/>
    </source>
</evidence>
<dbReference type="AlphaFoldDB" id="A0A0W1AKR0"/>
<evidence type="ECO:0000313" key="2">
    <source>
        <dbReference type="Proteomes" id="UP000054662"/>
    </source>
</evidence>
<accession>A0A0W1AKR0</accession>
<gene>
    <name evidence="1" type="ORF">Lwor_0228</name>
</gene>
<organism evidence="1 2">
    <name type="scientific">Legionella worsleiensis</name>
    <dbReference type="NCBI Taxonomy" id="45076"/>
    <lineage>
        <taxon>Bacteria</taxon>
        <taxon>Pseudomonadati</taxon>
        <taxon>Pseudomonadota</taxon>
        <taxon>Gammaproteobacteria</taxon>
        <taxon>Legionellales</taxon>
        <taxon>Legionellaceae</taxon>
        <taxon>Legionella</taxon>
    </lineage>
</organism>
<name>A0A0W1AKR0_9GAMM</name>
<sequence length="360" mass="40528">MPTFSERVIQGSLRKYNLLTTALPIDPKTLDIEYGLAQAIDSTHVSLSETDMVVVLSGRSGFSGTYLEAADKYALCENEYDATDTMRRMAYGINIAKQGTQRNLDMGVRKPIYVYFNGVKRQNEELRELLNKRGELNGYPAAYFIIDSIPLDNTLGQVLGLSLYLDTHWPYFCKYYNLSRAPNLVICTSSYHVPRVTLAHGSNSPLLTADFWRNQPELLKRLSPSFCDYVLNPGETLKKSSLMVLGCDRQITANAFWEKDLRNDMEARVCYSHLQKVPSIASNRADNDITVKSALALISLYRRGSSIFFNKVPGQVGDLLRYECETSSKRKLGDDENSYALVSSLPENRVVALTGSCRQF</sequence>
<dbReference type="EMBL" id="LNZC01000002">
    <property type="protein sequence ID" value="KTD81925.1"/>
    <property type="molecule type" value="Genomic_DNA"/>
</dbReference>
<dbReference type="OrthoDB" id="5653663at2"/>
<comment type="caution">
    <text evidence="1">The sequence shown here is derived from an EMBL/GenBank/DDBJ whole genome shotgun (WGS) entry which is preliminary data.</text>
</comment>
<proteinExistence type="predicted"/>
<protein>
    <submittedName>
        <fullName evidence="1">Uncharacterized protein</fullName>
    </submittedName>
</protein>
<dbReference type="PATRIC" id="fig|45076.6.peg.250"/>
<keyword evidence="2" id="KW-1185">Reference proteome</keyword>
<dbReference type="RefSeq" id="WP_065235826.1">
    <property type="nucleotide sequence ID" value="NZ_CBCRUR010000002.1"/>
</dbReference>